<evidence type="ECO:0000313" key="2">
    <source>
        <dbReference type="EMBL" id="GBM37155.1"/>
    </source>
</evidence>
<accession>A0A4Y2FA83</accession>
<reference evidence="2 3" key="1">
    <citation type="journal article" date="2019" name="Sci. Rep.">
        <title>Orb-weaving spider Araneus ventricosus genome elucidates the spidroin gene catalogue.</title>
        <authorList>
            <person name="Kono N."/>
            <person name="Nakamura H."/>
            <person name="Ohtoshi R."/>
            <person name="Moran D.A.P."/>
            <person name="Shinohara A."/>
            <person name="Yoshida Y."/>
            <person name="Fujiwara M."/>
            <person name="Mori M."/>
            <person name="Tomita M."/>
            <person name="Arakawa K."/>
        </authorList>
    </citation>
    <scope>NUCLEOTIDE SEQUENCE [LARGE SCALE GENOMIC DNA]</scope>
</reference>
<organism evidence="2 3">
    <name type="scientific">Araneus ventricosus</name>
    <name type="common">Orbweaver spider</name>
    <name type="synonym">Epeira ventricosa</name>
    <dbReference type="NCBI Taxonomy" id="182803"/>
    <lineage>
        <taxon>Eukaryota</taxon>
        <taxon>Metazoa</taxon>
        <taxon>Ecdysozoa</taxon>
        <taxon>Arthropoda</taxon>
        <taxon>Chelicerata</taxon>
        <taxon>Arachnida</taxon>
        <taxon>Araneae</taxon>
        <taxon>Araneomorphae</taxon>
        <taxon>Entelegynae</taxon>
        <taxon>Araneoidea</taxon>
        <taxon>Araneidae</taxon>
        <taxon>Araneus</taxon>
    </lineage>
</organism>
<protein>
    <submittedName>
        <fullName evidence="2">Uncharacterized protein</fullName>
    </submittedName>
</protein>
<proteinExistence type="predicted"/>
<gene>
    <name evidence="2" type="ORF">AVEN_205595_1</name>
</gene>
<dbReference type="AlphaFoldDB" id="A0A4Y2FA83"/>
<feature type="region of interest" description="Disordered" evidence="1">
    <location>
        <begin position="91"/>
        <end position="115"/>
    </location>
</feature>
<sequence length="115" mass="12610">MDGDLLNVVLILAELSQITTIFTAPVETPHNNILRRNKNPSPFTSLPLGKHISPSETAQNHVSAPVGRPAWNIAARTVHRPSLYTLNPIRDSVDVSHGQDPSRLPSIFVDYKPNG</sequence>
<dbReference type="Proteomes" id="UP000499080">
    <property type="component" value="Unassembled WGS sequence"/>
</dbReference>
<comment type="caution">
    <text evidence="2">The sequence shown here is derived from an EMBL/GenBank/DDBJ whole genome shotgun (WGS) entry which is preliminary data.</text>
</comment>
<keyword evidence="3" id="KW-1185">Reference proteome</keyword>
<feature type="region of interest" description="Disordered" evidence="1">
    <location>
        <begin position="31"/>
        <end position="62"/>
    </location>
</feature>
<evidence type="ECO:0000313" key="3">
    <source>
        <dbReference type="Proteomes" id="UP000499080"/>
    </source>
</evidence>
<evidence type="ECO:0000256" key="1">
    <source>
        <dbReference type="SAM" id="MobiDB-lite"/>
    </source>
</evidence>
<name>A0A4Y2FA83_ARAVE</name>
<dbReference type="EMBL" id="BGPR01000830">
    <property type="protein sequence ID" value="GBM37155.1"/>
    <property type="molecule type" value="Genomic_DNA"/>
</dbReference>